<feature type="binding site" evidence="9">
    <location>
        <begin position="309"/>
        <end position="310"/>
    </location>
    <ligand>
        <name>FAD</name>
        <dbReference type="ChEBI" id="CHEBI:57692"/>
    </ligand>
</feature>
<dbReference type="Gene3D" id="3.40.50.620">
    <property type="entry name" value="HUPs"/>
    <property type="match status" value="1"/>
</dbReference>
<comment type="caution">
    <text evidence="11">The sequence shown here is derived from an EMBL/GenBank/DDBJ whole genome shotgun (WGS) entry which is preliminary data.</text>
</comment>
<dbReference type="FunFam" id="3.40.50.1220:FF:000001">
    <property type="entry name" value="Electron transfer flavoprotein, alpha subunit"/>
    <property type="match status" value="1"/>
</dbReference>
<dbReference type="SUPFAM" id="SSF54862">
    <property type="entry name" value="4Fe-4S ferredoxins"/>
    <property type="match status" value="1"/>
</dbReference>
<feature type="domain" description="4Fe-4S ferredoxin-type" evidence="10">
    <location>
        <begin position="2"/>
        <end position="31"/>
    </location>
</feature>
<dbReference type="InterPro" id="IPR029035">
    <property type="entry name" value="DHS-like_NAD/FAD-binding_dom"/>
</dbReference>
<reference evidence="11 12" key="1">
    <citation type="submission" date="2018-06" db="EMBL/GenBank/DDBJ databases">
        <title>Extensive metabolic versatility and redundancy in microbially diverse, dynamic hydrothermal sediments.</title>
        <authorList>
            <person name="Dombrowski N."/>
            <person name="Teske A."/>
            <person name="Baker B.J."/>
        </authorList>
    </citation>
    <scope>NUCLEOTIDE SEQUENCE [LARGE SCALE GENOMIC DNA]</scope>
    <source>
        <strain evidence="11">B47_G16</strain>
    </source>
</reference>
<dbReference type="PROSITE" id="PS00198">
    <property type="entry name" value="4FE4S_FER_1"/>
    <property type="match status" value="2"/>
</dbReference>
<dbReference type="EMBL" id="QMPZ01000010">
    <property type="protein sequence ID" value="RLE10361.1"/>
    <property type="molecule type" value="Genomic_DNA"/>
</dbReference>
<dbReference type="GO" id="GO:0050660">
    <property type="term" value="F:flavin adenine dinucleotide binding"/>
    <property type="evidence" value="ECO:0007669"/>
    <property type="project" value="InterPro"/>
</dbReference>
<evidence type="ECO:0000256" key="7">
    <source>
        <dbReference type="ARBA" id="ARBA00023004"/>
    </source>
</evidence>
<accession>A0A497E5E7</accession>
<dbReference type="GO" id="GO:0009055">
    <property type="term" value="F:electron transfer activity"/>
    <property type="evidence" value="ECO:0007669"/>
    <property type="project" value="InterPro"/>
</dbReference>
<dbReference type="GO" id="GO:0046872">
    <property type="term" value="F:metal ion binding"/>
    <property type="evidence" value="ECO:0007669"/>
    <property type="project" value="UniProtKB-KW"/>
</dbReference>
<feature type="binding site" evidence="9">
    <location>
        <position position="361"/>
    </location>
    <ligand>
        <name>FAD</name>
        <dbReference type="ChEBI" id="CHEBI:57692"/>
    </ligand>
</feature>
<evidence type="ECO:0000256" key="4">
    <source>
        <dbReference type="ARBA" id="ARBA00022723"/>
    </source>
</evidence>
<keyword evidence="4" id="KW-0479">Metal-binding</keyword>
<dbReference type="Gene3D" id="3.30.70.20">
    <property type="match status" value="1"/>
</dbReference>
<keyword evidence="8" id="KW-0411">Iron-sulfur</keyword>
<dbReference type="Pfam" id="PF13237">
    <property type="entry name" value="Fer4_10"/>
    <property type="match status" value="1"/>
</dbReference>
<feature type="domain" description="4Fe-4S ferredoxin-type" evidence="10">
    <location>
        <begin position="37"/>
        <end position="59"/>
    </location>
</feature>
<keyword evidence="2" id="KW-0813">Transport</keyword>
<evidence type="ECO:0000256" key="2">
    <source>
        <dbReference type="ARBA" id="ARBA00022448"/>
    </source>
</evidence>
<evidence type="ECO:0000256" key="9">
    <source>
        <dbReference type="PIRSR" id="PIRSR000089-1"/>
    </source>
</evidence>
<dbReference type="Pfam" id="PF01012">
    <property type="entry name" value="ETF"/>
    <property type="match status" value="1"/>
</dbReference>
<dbReference type="SUPFAM" id="SSF52402">
    <property type="entry name" value="Adenine nucleotide alpha hydrolases-like"/>
    <property type="match status" value="1"/>
</dbReference>
<evidence type="ECO:0000313" key="11">
    <source>
        <dbReference type="EMBL" id="RLE10361.1"/>
    </source>
</evidence>
<dbReference type="GO" id="GO:0051536">
    <property type="term" value="F:iron-sulfur cluster binding"/>
    <property type="evidence" value="ECO:0007669"/>
    <property type="project" value="UniProtKB-KW"/>
</dbReference>
<dbReference type="InterPro" id="IPR033947">
    <property type="entry name" value="ETF_alpha_N"/>
</dbReference>
<dbReference type="SMART" id="SM00893">
    <property type="entry name" value="ETF"/>
    <property type="match status" value="1"/>
</dbReference>
<feature type="binding site" evidence="9">
    <location>
        <begin position="340"/>
        <end position="347"/>
    </location>
    <ligand>
        <name>FAD</name>
        <dbReference type="ChEBI" id="CHEBI:57692"/>
    </ligand>
</feature>
<dbReference type="CDD" id="cd01715">
    <property type="entry name" value="ETF_alpha"/>
    <property type="match status" value="1"/>
</dbReference>
<keyword evidence="3" id="KW-0285">Flavoprotein</keyword>
<protein>
    <submittedName>
        <fullName evidence="11">Electron transfer flavoprotein subunit alpha</fullName>
    </submittedName>
</protein>
<dbReference type="AlphaFoldDB" id="A0A497E5E7"/>
<comment type="similarity">
    <text evidence="1">Belongs to the ETF alpha-subunit/FixB family.</text>
</comment>
<dbReference type="Proteomes" id="UP000279422">
    <property type="component" value="Unassembled WGS sequence"/>
</dbReference>
<dbReference type="PANTHER" id="PTHR43153:SF1">
    <property type="entry name" value="ELECTRON TRANSFER FLAVOPROTEIN SUBUNIT ALPHA, MITOCHONDRIAL"/>
    <property type="match status" value="1"/>
</dbReference>
<dbReference type="InterPro" id="IPR001308">
    <property type="entry name" value="ETF_a/FixB"/>
</dbReference>
<organism evidence="11 12">
    <name type="scientific">Aerophobetes bacterium</name>
    <dbReference type="NCBI Taxonomy" id="2030807"/>
    <lineage>
        <taxon>Bacteria</taxon>
        <taxon>Candidatus Aerophobota</taxon>
    </lineage>
</organism>
<evidence type="ECO:0000256" key="8">
    <source>
        <dbReference type="ARBA" id="ARBA00023014"/>
    </source>
</evidence>
<dbReference type="GO" id="GO:0033539">
    <property type="term" value="P:fatty acid beta-oxidation using acyl-CoA dehydrogenase"/>
    <property type="evidence" value="ECO:0007669"/>
    <property type="project" value="TreeGrafter"/>
</dbReference>
<dbReference type="InterPro" id="IPR014729">
    <property type="entry name" value="Rossmann-like_a/b/a_fold"/>
</dbReference>
<feature type="binding site" evidence="9">
    <location>
        <position position="284"/>
    </location>
    <ligand>
        <name>FAD</name>
        <dbReference type="ChEBI" id="CHEBI:57692"/>
    </ligand>
</feature>
<gene>
    <name evidence="11" type="ORF">DRJ00_01665</name>
</gene>
<keyword evidence="7" id="KW-0408">Iron</keyword>
<dbReference type="PANTHER" id="PTHR43153">
    <property type="entry name" value="ELECTRON TRANSFER FLAVOPROTEIN ALPHA"/>
    <property type="match status" value="1"/>
</dbReference>
<name>A0A497E5E7_UNCAE</name>
<dbReference type="InterPro" id="IPR017896">
    <property type="entry name" value="4Fe4S_Fe-S-bd"/>
</dbReference>
<dbReference type="InterPro" id="IPR014730">
    <property type="entry name" value="ETF_a/b_N"/>
</dbReference>
<feature type="binding site" evidence="9">
    <location>
        <begin position="323"/>
        <end position="327"/>
    </location>
    <ligand>
        <name>FAD</name>
        <dbReference type="ChEBI" id="CHEBI:57692"/>
    </ligand>
</feature>
<keyword evidence="6" id="KW-0249">Electron transport</keyword>
<keyword evidence="5 9" id="KW-0274">FAD</keyword>
<dbReference type="InterPro" id="IPR018206">
    <property type="entry name" value="ETF_asu_C_CS"/>
</dbReference>
<dbReference type="Gene3D" id="3.40.50.1220">
    <property type="entry name" value="TPP-binding domain"/>
    <property type="match status" value="1"/>
</dbReference>
<proteinExistence type="inferred from homology"/>
<evidence type="ECO:0000256" key="5">
    <source>
        <dbReference type="ARBA" id="ARBA00022827"/>
    </source>
</evidence>
<evidence type="ECO:0000259" key="10">
    <source>
        <dbReference type="PROSITE" id="PS51379"/>
    </source>
</evidence>
<evidence type="ECO:0000313" key="12">
    <source>
        <dbReference type="Proteomes" id="UP000279422"/>
    </source>
</evidence>
<evidence type="ECO:0000256" key="3">
    <source>
        <dbReference type="ARBA" id="ARBA00022630"/>
    </source>
</evidence>
<evidence type="ECO:0000256" key="1">
    <source>
        <dbReference type="ARBA" id="ARBA00005817"/>
    </source>
</evidence>
<comment type="cofactor">
    <cofactor evidence="9">
        <name>FAD</name>
        <dbReference type="ChEBI" id="CHEBI:57692"/>
    </cofactor>
    <text evidence="9">Binds 1 FAD per dimer.</text>
</comment>
<evidence type="ECO:0000256" key="6">
    <source>
        <dbReference type="ARBA" id="ARBA00022982"/>
    </source>
</evidence>
<dbReference type="PIRSF" id="PIRSF000089">
    <property type="entry name" value="Electra_flavoP_a"/>
    <property type="match status" value="1"/>
</dbReference>
<dbReference type="InterPro" id="IPR014731">
    <property type="entry name" value="ETF_asu_C"/>
</dbReference>
<dbReference type="InterPro" id="IPR017900">
    <property type="entry name" value="4Fe4S_Fe_S_CS"/>
</dbReference>
<dbReference type="Pfam" id="PF00766">
    <property type="entry name" value="ETF_alpha"/>
    <property type="match status" value="1"/>
</dbReference>
<sequence length="397" mass="43893">MAEIKILAEKCTGCKKCISACPFSAITVEDKKARILSNCTFCGACVSACPFGAILLEREAREADLSSYRGVWIFAEQRNGEIMPITYELLEIGRKLADALGVELSALLFGNGLRKKAEVMLNYELDKIYLVEHPLLAYYRTGPYTRAMVDLIRQKRPEVILMGATSTGRDLAPRVATRLKTGLTADCTGLEIEKGTRNLIQTRPALGGNIMASIISPRHRPQMATVRPRVMKKARPSGNRRGEIIEVKLDFTQEDKMVEVVKFIKEEREIEDLQEAEIIVSGGRGLGKAENFSLIRKLARLLGGAVGASRAVVDAGWIPSYHQVGQTGKTVQPKLYIACGISGAIQHQVGMRNSEIIVAINKDPNAPIFDIATYGIVQDLHKFLPVLIEKLEDEKRR</sequence>
<dbReference type="PROSITE" id="PS51379">
    <property type="entry name" value="4FE4S_FER_2"/>
    <property type="match status" value="2"/>
</dbReference>
<dbReference type="PROSITE" id="PS00696">
    <property type="entry name" value="ETF_ALPHA"/>
    <property type="match status" value="1"/>
</dbReference>
<dbReference type="SUPFAM" id="SSF52467">
    <property type="entry name" value="DHS-like NAD/FAD-binding domain"/>
    <property type="match status" value="1"/>
</dbReference>